<proteinExistence type="predicted"/>
<dbReference type="InterPro" id="IPR029058">
    <property type="entry name" value="AB_hydrolase_fold"/>
</dbReference>
<protein>
    <recommendedName>
        <fullName evidence="3">Alpha/beta hydrolase</fullName>
    </recommendedName>
</protein>
<evidence type="ECO:0000313" key="2">
    <source>
        <dbReference type="Proteomes" id="UP000569951"/>
    </source>
</evidence>
<keyword evidence="2" id="KW-1185">Reference proteome</keyword>
<dbReference type="RefSeq" id="WP_183985922.1">
    <property type="nucleotide sequence ID" value="NZ_JACHHG010000004.1"/>
</dbReference>
<dbReference type="Pfam" id="PF06821">
    <property type="entry name" value="Ser_hydrolase"/>
    <property type="match status" value="1"/>
</dbReference>
<accession>A0A841I122</accession>
<dbReference type="EMBL" id="JACHHG010000004">
    <property type="protein sequence ID" value="MBB6097968.1"/>
    <property type="molecule type" value="Genomic_DNA"/>
</dbReference>
<name>A0A841I122_9DEIO</name>
<evidence type="ECO:0000313" key="1">
    <source>
        <dbReference type="EMBL" id="MBB6097968.1"/>
    </source>
</evidence>
<dbReference type="SUPFAM" id="SSF53474">
    <property type="entry name" value="alpha/beta-Hydrolases"/>
    <property type="match status" value="1"/>
</dbReference>
<dbReference type="AlphaFoldDB" id="A0A841I122"/>
<dbReference type="GO" id="GO:0016787">
    <property type="term" value="F:hydrolase activity"/>
    <property type="evidence" value="ECO:0007669"/>
    <property type="project" value="InterPro"/>
</dbReference>
<dbReference type="Proteomes" id="UP000569951">
    <property type="component" value="Unassembled WGS sequence"/>
</dbReference>
<dbReference type="Gene3D" id="3.40.50.1820">
    <property type="entry name" value="alpha/beta hydrolase"/>
    <property type="match status" value="1"/>
</dbReference>
<gene>
    <name evidence="1" type="ORF">HNR42_001391</name>
</gene>
<comment type="caution">
    <text evidence="1">The sequence shown here is derived from an EMBL/GenBank/DDBJ whole genome shotgun (WGS) entry which is preliminary data.</text>
</comment>
<sequence>MSRAQVLILPGWNSSGPEHWQSRLEAAHPDFVRVEQRDWAQPNLEDWAGTLEAYVARATGPVVLVAHSLACVTVAHWAGADESRVRAALLVAPADVERPDVPPELVGFAPVPLRPLPFPSVLVASRNDPYCSLERARTFAHAWGSRLEDAGQAGHINTASGHGEWPLGETLLKDLLNRCTETHAS</sequence>
<evidence type="ECO:0008006" key="3">
    <source>
        <dbReference type="Google" id="ProtNLM"/>
    </source>
</evidence>
<reference evidence="1 2" key="1">
    <citation type="submission" date="2020-08" db="EMBL/GenBank/DDBJ databases">
        <title>Genomic Encyclopedia of Type Strains, Phase IV (KMG-IV): sequencing the most valuable type-strain genomes for metagenomic binning, comparative biology and taxonomic classification.</title>
        <authorList>
            <person name="Goeker M."/>
        </authorList>
    </citation>
    <scope>NUCLEOTIDE SEQUENCE [LARGE SCALE GENOMIC DNA]</scope>
    <source>
        <strain evidence="1 2">DSM 21458</strain>
    </source>
</reference>
<organism evidence="1 2">
    <name type="scientific">Deinobacterium chartae</name>
    <dbReference type="NCBI Taxonomy" id="521158"/>
    <lineage>
        <taxon>Bacteria</taxon>
        <taxon>Thermotogati</taxon>
        <taxon>Deinococcota</taxon>
        <taxon>Deinococci</taxon>
        <taxon>Deinococcales</taxon>
        <taxon>Deinococcaceae</taxon>
        <taxon>Deinobacterium</taxon>
    </lineage>
</organism>
<dbReference type="InterPro" id="IPR010662">
    <property type="entry name" value="RBBP9/YdeN"/>
</dbReference>